<keyword evidence="2" id="KW-1185">Reference proteome</keyword>
<gene>
    <name evidence="1" type="ORF">QYF61_011855</name>
</gene>
<organism evidence="1 2">
    <name type="scientific">Mycteria americana</name>
    <name type="common">Wood stork</name>
    <dbReference type="NCBI Taxonomy" id="33587"/>
    <lineage>
        <taxon>Eukaryota</taxon>
        <taxon>Metazoa</taxon>
        <taxon>Chordata</taxon>
        <taxon>Craniata</taxon>
        <taxon>Vertebrata</taxon>
        <taxon>Euteleostomi</taxon>
        <taxon>Archelosauria</taxon>
        <taxon>Archosauria</taxon>
        <taxon>Dinosauria</taxon>
        <taxon>Saurischia</taxon>
        <taxon>Theropoda</taxon>
        <taxon>Coelurosauria</taxon>
        <taxon>Aves</taxon>
        <taxon>Neognathae</taxon>
        <taxon>Neoaves</taxon>
        <taxon>Aequornithes</taxon>
        <taxon>Ciconiiformes</taxon>
        <taxon>Ciconiidae</taxon>
        <taxon>Mycteria</taxon>
    </lineage>
</organism>
<reference evidence="1 2" key="1">
    <citation type="journal article" date="2023" name="J. Hered.">
        <title>Chromosome-level genome of the wood stork (Mycteria americana) provides insight into avian chromosome evolution.</title>
        <authorList>
            <person name="Flamio R. Jr."/>
            <person name="Ramstad K.M."/>
        </authorList>
    </citation>
    <scope>NUCLEOTIDE SEQUENCE [LARGE SCALE GENOMIC DNA]</scope>
    <source>
        <strain evidence="1">JAX WOST 10</strain>
    </source>
</reference>
<dbReference type="EMBL" id="JAUNZN010000004">
    <property type="protein sequence ID" value="KAK4822214.1"/>
    <property type="molecule type" value="Genomic_DNA"/>
</dbReference>
<name>A0AAN7RVL0_MYCAM</name>
<dbReference type="Proteomes" id="UP001333110">
    <property type="component" value="Unassembled WGS sequence"/>
</dbReference>
<sequence>MDLVEGVQRKATKMIRGMEHISDEDKLRELELFSLEKRRLWGDLIVAFQYFREAHVQLFIHQYFQVLLSRAALNPFILQPVLIPGVAPTQVQDLALGLVEPHEVHMGPLFKFVQVILDGILSLRHVNHTRSTTPPQLGVVCKLTEGALDPTVYVIEADIK</sequence>
<protein>
    <submittedName>
        <fullName evidence="1">Uncharacterized protein</fullName>
    </submittedName>
</protein>
<proteinExistence type="predicted"/>
<evidence type="ECO:0000313" key="1">
    <source>
        <dbReference type="EMBL" id="KAK4822214.1"/>
    </source>
</evidence>
<dbReference type="AlphaFoldDB" id="A0AAN7RVL0"/>
<evidence type="ECO:0000313" key="2">
    <source>
        <dbReference type="Proteomes" id="UP001333110"/>
    </source>
</evidence>
<comment type="caution">
    <text evidence="1">The sequence shown here is derived from an EMBL/GenBank/DDBJ whole genome shotgun (WGS) entry which is preliminary data.</text>
</comment>
<accession>A0AAN7RVL0</accession>